<dbReference type="Pfam" id="PF00724">
    <property type="entry name" value="Oxidored_FMN"/>
    <property type="match status" value="1"/>
</dbReference>
<dbReference type="EMBL" id="JARKIE010000188">
    <property type="protein sequence ID" value="KAJ7669140.1"/>
    <property type="molecule type" value="Genomic_DNA"/>
</dbReference>
<proteinExistence type="predicted"/>
<organism evidence="2 3">
    <name type="scientific">Mycena rosella</name>
    <name type="common">Pink bonnet</name>
    <name type="synonym">Agaricus rosellus</name>
    <dbReference type="NCBI Taxonomy" id="1033263"/>
    <lineage>
        <taxon>Eukaryota</taxon>
        <taxon>Fungi</taxon>
        <taxon>Dikarya</taxon>
        <taxon>Basidiomycota</taxon>
        <taxon>Agaricomycotina</taxon>
        <taxon>Agaricomycetes</taxon>
        <taxon>Agaricomycetidae</taxon>
        <taxon>Agaricales</taxon>
        <taxon>Marasmiineae</taxon>
        <taxon>Mycenaceae</taxon>
        <taxon>Mycena</taxon>
    </lineage>
</organism>
<accession>A0AAD7CY97</accession>
<dbReference type="InterPro" id="IPR013785">
    <property type="entry name" value="Aldolase_TIM"/>
</dbReference>
<name>A0AAD7CY97_MYCRO</name>
<comment type="caution">
    <text evidence="2">The sequence shown here is derived from an EMBL/GenBank/DDBJ whole genome shotgun (WGS) entry which is preliminary data.</text>
</comment>
<evidence type="ECO:0000313" key="2">
    <source>
        <dbReference type="EMBL" id="KAJ7669140.1"/>
    </source>
</evidence>
<reference evidence="2" key="1">
    <citation type="submission" date="2023-03" db="EMBL/GenBank/DDBJ databases">
        <title>Massive genome expansion in bonnet fungi (Mycena s.s.) driven by repeated elements and novel gene families across ecological guilds.</title>
        <authorList>
            <consortium name="Lawrence Berkeley National Laboratory"/>
            <person name="Harder C.B."/>
            <person name="Miyauchi S."/>
            <person name="Viragh M."/>
            <person name="Kuo A."/>
            <person name="Thoen E."/>
            <person name="Andreopoulos B."/>
            <person name="Lu D."/>
            <person name="Skrede I."/>
            <person name="Drula E."/>
            <person name="Henrissat B."/>
            <person name="Morin E."/>
            <person name="Kohler A."/>
            <person name="Barry K."/>
            <person name="LaButti K."/>
            <person name="Morin E."/>
            <person name="Salamov A."/>
            <person name="Lipzen A."/>
            <person name="Mereny Z."/>
            <person name="Hegedus B."/>
            <person name="Baldrian P."/>
            <person name="Stursova M."/>
            <person name="Weitz H."/>
            <person name="Taylor A."/>
            <person name="Grigoriev I.V."/>
            <person name="Nagy L.G."/>
            <person name="Martin F."/>
            <person name="Kauserud H."/>
        </authorList>
    </citation>
    <scope>NUCLEOTIDE SEQUENCE</scope>
    <source>
        <strain evidence="2">CBHHK067</strain>
    </source>
</reference>
<dbReference type="InterPro" id="IPR001155">
    <property type="entry name" value="OxRdtase_FMN_N"/>
</dbReference>
<dbReference type="PANTHER" id="PTHR22893:SF91">
    <property type="entry name" value="NADPH DEHYDROGENASE 2-RELATED"/>
    <property type="match status" value="1"/>
</dbReference>
<dbReference type="AlphaFoldDB" id="A0AAD7CY97"/>
<dbReference type="Proteomes" id="UP001221757">
    <property type="component" value="Unassembled WGS sequence"/>
</dbReference>
<dbReference type="Gene3D" id="3.20.20.70">
    <property type="entry name" value="Aldolase class I"/>
    <property type="match status" value="1"/>
</dbReference>
<sequence length="306" mass="33535">MTGRHGRAHSNRSTDSVPNEVMLEYYVQRAGTLITRYGMEVDNVPGIYNKEQVAGWKKITDPMHEAGSKMYCQVPSRTSHPDAPQQIKAGEICTSNITYTFQPIEVPDSSVIVEQFKAAATNAKDAGFDGVELHGTNGFLVEQFLDSMANQRTEKWGGSPKNHARFVLEVLKAFIEVWGPNVALKISPSSGPNDVGMPLPETIETFGYLLREVDKLGLAYVTLMRYSAINAGKKRDTPHDVLAEELVDGVVVSGLFIGLSRITHPDLGKHIQAGKPLDNIPDFAHLYGADGVDPALGYLDYKAAVY</sequence>
<dbReference type="GO" id="GO:0010181">
    <property type="term" value="F:FMN binding"/>
    <property type="evidence" value="ECO:0007669"/>
    <property type="project" value="InterPro"/>
</dbReference>
<keyword evidence="3" id="KW-1185">Reference proteome</keyword>
<dbReference type="InterPro" id="IPR045247">
    <property type="entry name" value="Oye-like"/>
</dbReference>
<dbReference type="GO" id="GO:0016491">
    <property type="term" value="F:oxidoreductase activity"/>
    <property type="evidence" value="ECO:0007669"/>
    <property type="project" value="InterPro"/>
</dbReference>
<evidence type="ECO:0000313" key="3">
    <source>
        <dbReference type="Proteomes" id="UP001221757"/>
    </source>
</evidence>
<protein>
    <recommendedName>
        <fullName evidence="1">NADH:flavin oxidoreductase/NADH oxidase N-terminal domain-containing protein</fullName>
    </recommendedName>
</protein>
<gene>
    <name evidence="2" type="ORF">B0H17DRAFT_1162245</name>
</gene>
<dbReference type="SUPFAM" id="SSF51395">
    <property type="entry name" value="FMN-linked oxidoreductases"/>
    <property type="match status" value="1"/>
</dbReference>
<evidence type="ECO:0000259" key="1">
    <source>
        <dbReference type="Pfam" id="PF00724"/>
    </source>
</evidence>
<feature type="domain" description="NADH:flavin oxidoreductase/NADH oxidase N-terminal" evidence="1">
    <location>
        <begin position="14"/>
        <end position="225"/>
    </location>
</feature>
<dbReference type="PANTHER" id="PTHR22893">
    <property type="entry name" value="NADH OXIDOREDUCTASE-RELATED"/>
    <property type="match status" value="1"/>
</dbReference>